<organism evidence="2 3">
    <name type="scientific">Psychroflexus lacisalsi</name>
    <dbReference type="NCBI Taxonomy" id="503928"/>
    <lineage>
        <taxon>Bacteria</taxon>
        <taxon>Pseudomonadati</taxon>
        <taxon>Bacteroidota</taxon>
        <taxon>Flavobacteriia</taxon>
        <taxon>Flavobacteriales</taxon>
        <taxon>Flavobacteriaceae</taxon>
        <taxon>Psychroflexus</taxon>
    </lineage>
</organism>
<keyword evidence="3" id="KW-1185">Reference proteome</keyword>
<gene>
    <name evidence="2" type="ORF">GCM10009433_19620</name>
</gene>
<feature type="chain" id="PRO_5045627474" evidence="1">
    <location>
        <begin position="20"/>
        <end position="78"/>
    </location>
</feature>
<evidence type="ECO:0000256" key="1">
    <source>
        <dbReference type="SAM" id="SignalP"/>
    </source>
</evidence>
<sequence length="78" mass="8682">MKNLFFALAFMLVGTFAFANTFDNVPSNNIDEDFGICTVTIVEQNSDGTTSTYTYQYETSTAQDCYNSAQMVIAAHNR</sequence>
<feature type="signal peptide" evidence="1">
    <location>
        <begin position="1"/>
        <end position="19"/>
    </location>
</feature>
<reference evidence="3" key="1">
    <citation type="journal article" date="2019" name="Int. J. Syst. Evol. Microbiol.">
        <title>The Global Catalogue of Microorganisms (GCM) 10K type strain sequencing project: providing services to taxonomists for standard genome sequencing and annotation.</title>
        <authorList>
            <consortium name="The Broad Institute Genomics Platform"/>
            <consortium name="The Broad Institute Genome Sequencing Center for Infectious Disease"/>
            <person name="Wu L."/>
            <person name="Ma J."/>
        </authorList>
    </citation>
    <scope>NUCLEOTIDE SEQUENCE [LARGE SCALE GENOMIC DNA]</scope>
    <source>
        <strain evidence="3">JCM 16231</strain>
    </source>
</reference>
<comment type="caution">
    <text evidence="2">The sequence shown here is derived from an EMBL/GenBank/DDBJ whole genome shotgun (WGS) entry which is preliminary data.</text>
</comment>
<accession>A0ABP3VIU0</accession>
<dbReference type="EMBL" id="BAAAGG010000006">
    <property type="protein sequence ID" value="GAA0760463.1"/>
    <property type="molecule type" value="Genomic_DNA"/>
</dbReference>
<dbReference type="RefSeq" id="WP_224455616.1">
    <property type="nucleotide sequence ID" value="NZ_BAAAGG010000006.1"/>
</dbReference>
<proteinExistence type="predicted"/>
<evidence type="ECO:0000313" key="2">
    <source>
        <dbReference type="EMBL" id="GAA0760463.1"/>
    </source>
</evidence>
<protein>
    <submittedName>
        <fullName evidence="2">Uncharacterized protein</fullName>
    </submittedName>
</protein>
<dbReference type="Proteomes" id="UP001500185">
    <property type="component" value="Unassembled WGS sequence"/>
</dbReference>
<keyword evidence="1" id="KW-0732">Signal</keyword>
<evidence type="ECO:0000313" key="3">
    <source>
        <dbReference type="Proteomes" id="UP001500185"/>
    </source>
</evidence>
<name>A0ABP3VIU0_9FLAO</name>